<proteinExistence type="predicted"/>
<comment type="caution">
    <text evidence="2">The sequence shown here is derived from an EMBL/GenBank/DDBJ whole genome shotgun (WGS) entry which is preliminary data.</text>
</comment>
<dbReference type="Pfam" id="PF14284">
    <property type="entry name" value="PcfJ"/>
    <property type="match status" value="1"/>
</dbReference>
<accession>A0A367G7A2</accession>
<dbReference type="EMBL" id="PSQG01000003">
    <property type="protein sequence ID" value="RCH45749.1"/>
    <property type="molecule type" value="Genomic_DNA"/>
</dbReference>
<gene>
    <name evidence="2" type="ORF">C4886_02710</name>
</gene>
<dbReference type="InterPro" id="IPR025586">
    <property type="entry name" value="PcfJ"/>
</dbReference>
<evidence type="ECO:0008006" key="4">
    <source>
        <dbReference type="Google" id="ProtNLM"/>
    </source>
</evidence>
<sequence length="727" mass="87079">MRKKMLMELKPLKVMSRYIADAKESEKSLIKEKGEKGKYRMYCRAAIEKGILKVNLFAVSDIEENVKFPRYRLFISRKERRFITYDEKLKKWRAALLESILWDAMINFYNIYVNDRDTKVIQIYLKTMRPAIWALEEYQANIRKEQRIRHDKKLTDSWDQVMKTVPGLPKNWIAWVSKYGIMEHYIFYKYQKNGATNGYCTYCKKHVPIRSPKYNQKGHCNICGQPVTFRSVGKSGRFCTKWYRVYLVQRRKTSGFVIRIFQARTWYKKAGYADCETTCHEEQRRIFSANGKEISNFVYGLFKRREMRWILYWKPWYYTCCGIQYKGNVYPYTLSDLSRHELKETGLREYALRQKKIDPGKYLYLWQTYPVLEQIVKAGLFQLVDDILEYRATDAIKRKGRKPTDFLSVTKKEFRRLRDMNGGAKELKWLQFEKSSGRIIKDEEIYWMAKEELEPKDLQFVLDRMSICQVRHYLMKQSEKSGDDISHILQVWKDYLSMAGKLRLDVYDSIIYRASDLQRRHSEAVIQMEEKKKEIRRRELEEKYVGFQEQLIALKEKYEFSAGEYQIVAPKSIDDILYEGDTLHHCVNKTDNYFDRIASKESYILFLRKKENPEVPFYTLEVEPNGTIRQKRAEFDRQNKDIDEVTSFLRLWQKEIQKRLTKKDYMSAEKSRKLRQRKYQEVRDQHIVVHGGEFAGKLLADLLEKDLMGIPLEDSEKNEERLSLMVA</sequence>
<dbReference type="AlphaFoldDB" id="A0A367G7A2"/>
<evidence type="ECO:0000313" key="3">
    <source>
        <dbReference type="Proteomes" id="UP000253208"/>
    </source>
</evidence>
<organism evidence="2 3">
    <name type="scientific">Blautia obeum</name>
    <dbReference type="NCBI Taxonomy" id="40520"/>
    <lineage>
        <taxon>Bacteria</taxon>
        <taxon>Bacillati</taxon>
        <taxon>Bacillota</taxon>
        <taxon>Clostridia</taxon>
        <taxon>Lachnospirales</taxon>
        <taxon>Lachnospiraceae</taxon>
        <taxon>Blautia</taxon>
    </lineage>
</organism>
<protein>
    <recommendedName>
        <fullName evidence="4">PcfJ-like protein</fullName>
    </recommendedName>
</protein>
<evidence type="ECO:0000313" key="2">
    <source>
        <dbReference type="EMBL" id="RCH45749.1"/>
    </source>
</evidence>
<feature type="coiled-coil region" evidence="1">
    <location>
        <begin position="514"/>
        <end position="557"/>
    </location>
</feature>
<name>A0A367G7A2_9FIRM</name>
<evidence type="ECO:0000256" key="1">
    <source>
        <dbReference type="SAM" id="Coils"/>
    </source>
</evidence>
<dbReference type="Proteomes" id="UP000253208">
    <property type="component" value="Unassembled WGS sequence"/>
</dbReference>
<reference evidence="2 3" key="1">
    <citation type="submission" date="2018-02" db="EMBL/GenBank/DDBJ databases">
        <title>Complete genome sequencing of Faecalibacterium prausnitzii strains isolated from the human gut.</title>
        <authorList>
            <person name="Fitzgerald B.C."/>
            <person name="Shkoporov A.N."/>
            <person name="Ross P.R."/>
            <person name="Hill C."/>
        </authorList>
    </citation>
    <scope>NUCLEOTIDE SEQUENCE [LARGE SCALE GENOMIC DNA]</scope>
    <source>
        <strain evidence="2 3">APC942/31-1</strain>
    </source>
</reference>
<keyword evidence="1" id="KW-0175">Coiled coil</keyword>
<dbReference type="RefSeq" id="WP_114001630.1">
    <property type="nucleotide sequence ID" value="NZ_PSQG01000003.1"/>
</dbReference>